<evidence type="ECO:0000313" key="3">
    <source>
        <dbReference type="EMBL" id="GAG86213.1"/>
    </source>
</evidence>
<keyword evidence="2" id="KW-0812">Transmembrane</keyword>
<feature type="compositionally biased region" description="Polar residues" evidence="1">
    <location>
        <begin position="8"/>
        <end position="21"/>
    </location>
</feature>
<dbReference type="EMBL" id="BART01014217">
    <property type="protein sequence ID" value="GAG86213.1"/>
    <property type="molecule type" value="Genomic_DNA"/>
</dbReference>
<keyword evidence="2" id="KW-0472">Membrane</keyword>
<feature type="non-terminal residue" evidence="3">
    <location>
        <position position="135"/>
    </location>
</feature>
<gene>
    <name evidence="3" type="ORF">S01H4_28531</name>
</gene>
<name>X1BQ37_9ZZZZ</name>
<evidence type="ECO:0000256" key="2">
    <source>
        <dbReference type="SAM" id="Phobius"/>
    </source>
</evidence>
<evidence type="ECO:0000256" key="1">
    <source>
        <dbReference type="SAM" id="MobiDB-lite"/>
    </source>
</evidence>
<sequence>MNKAYVTINPTDSRPTGSTEATWQGADAAGLNRSATSTGLRSIVGSLSVLLAMAGSGMQGYANGTIDALFAAFLFHAVGISVVSLVFPRGRAELRAFLLTYGVCVFVGGLAQCYSLVVFHDPQSTIDAVNTFFPS</sequence>
<protein>
    <submittedName>
        <fullName evidence="3">Uncharacterized protein</fullName>
    </submittedName>
</protein>
<feature type="transmembrane region" description="Helical" evidence="2">
    <location>
        <begin position="99"/>
        <end position="119"/>
    </location>
</feature>
<feature type="region of interest" description="Disordered" evidence="1">
    <location>
        <begin position="1"/>
        <end position="21"/>
    </location>
</feature>
<dbReference type="AlphaFoldDB" id="X1BQ37"/>
<feature type="transmembrane region" description="Helical" evidence="2">
    <location>
        <begin position="43"/>
        <end position="62"/>
    </location>
</feature>
<feature type="transmembrane region" description="Helical" evidence="2">
    <location>
        <begin position="68"/>
        <end position="87"/>
    </location>
</feature>
<comment type="caution">
    <text evidence="3">The sequence shown here is derived from an EMBL/GenBank/DDBJ whole genome shotgun (WGS) entry which is preliminary data.</text>
</comment>
<reference evidence="3" key="1">
    <citation type="journal article" date="2014" name="Front. Microbiol.">
        <title>High frequency of phylogenetically diverse reductive dehalogenase-homologous genes in deep subseafloor sedimentary metagenomes.</title>
        <authorList>
            <person name="Kawai M."/>
            <person name="Futagami T."/>
            <person name="Toyoda A."/>
            <person name="Takaki Y."/>
            <person name="Nishi S."/>
            <person name="Hori S."/>
            <person name="Arai W."/>
            <person name="Tsubouchi T."/>
            <person name="Morono Y."/>
            <person name="Uchiyama I."/>
            <person name="Ito T."/>
            <person name="Fujiyama A."/>
            <person name="Inagaki F."/>
            <person name="Takami H."/>
        </authorList>
    </citation>
    <scope>NUCLEOTIDE SEQUENCE</scope>
    <source>
        <strain evidence="3">Expedition CK06-06</strain>
    </source>
</reference>
<organism evidence="3">
    <name type="scientific">marine sediment metagenome</name>
    <dbReference type="NCBI Taxonomy" id="412755"/>
    <lineage>
        <taxon>unclassified sequences</taxon>
        <taxon>metagenomes</taxon>
        <taxon>ecological metagenomes</taxon>
    </lineage>
</organism>
<keyword evidence="2" id="KW-1133">Transmembrane helix</keyword>
<proteinExistence type="predicted"/>
<accession>X1BQ37</accession>